<proteinExistence type="inferred from homology"/>
<dbReference type="Gene3D" id="3.30.420.40">
    <property type="match status" value="2"/>
</dbReference>
<protein>
    <submittedName>
        <fullName evidence="7">Hsp70 family protein</fullName>
    </submittedName>
</protein>
<evidence type="ECO:0000256" key="3">
    <source>
        <dbReference type="ARBA" id="ARBA00022840"/>
    </source>
</evidence>
<organism evidence="7 8">
    <name type="scientific">Dactylosporangium fulvum</name>
    <dbReference type="NCBI Taxonomy" id="53359"/>
    <lineage>
        <taxon>Bacteria</taxon>
        <taxon>Bacillati</taxon>
        <taxon>Actinomycetota</taxon>
        <taxon>Actinomycetes</taxon>
        <taxon>Micromonosporales</taxon>
        <taxon>Micromonosporaceae</taxon>
        <taxon>Dactylosporangium</taxon>
    </lineage>
</organism>
<feature type="transmembrane region" description="Helical" evidence="6">
    <location>
        <begin position="497"/>
        <end position="516"/>
    </location>
</feature>
<dbReference type="PROSITE" id="PS01036">
    <property type="entry name" value="HSP70_3"/>
    <property type="match status" value="1"/>
</dbReference>
<keyword evidence="4" id="KW-0346">Stress response</keyword>
<evidence type="ECO:0000313" key="8">
    <source>
        <dbReference type="Proteomes" id="UP001059617"/>
    </source>
</evidence>
<keyword evidence="8" id="KW-1185">Reference proteome</keyword>
<dbReference type="InterPro" id="IPR018181">
    <property type="entry name" value="Heat_shock_70_CS"/>
</dbReference>
<dbReference type="Pfam" id="PF00012">
    <property type="entry name" value="HSP70"/>
    <property type="match status" value="1"/>
</dbReference>
<keyword evidence="6" id="KW-1133">Transmembrane helix</keyword>
<accession>A0ABY5W1B7</accession>
<dbReference type="PANTHER" id="PTHR42749:SF1">
    <property type="entry name" value="CELL SHAPE-DETERMINING PROTEIN MREB"/>
    <property type="match status" value="1"/>
</dbReference>
<dbReference type="Gene3D" id="3.90.640.10">
    <property type="entry name" value="Actin, Chain A, domain 4"/>
    <property type="match status" value="1"/>
</dbReference>
<evidence type="ECO:0000256" key="4">
    <source>
        <dbReference type="ARBA" id="ARBA00023016"/>
    </source>
</evidence>
<dbReference type="InterPro" id="IPR043129">
    <property type="entry name" value="ATPase_NBD"/>
</dbReference>
<comment type="similarity">
    <text evidence="1">Belongs to the heat shock protein 70 family.</text>
</comment>
<reference evidence="7" key="2">
    <citation type="submission" date="2022-09" db="EMBL/GenBank/DDBJ databases">
        <title>Biosynthetic gene clusters of Dactylosporangioum fulvum.</title>
        <authorList>
            <person name="Caradec T."/>
        </authorList>
    </citation>
    <scope>NUCLEOTIDE SEQUENCE</scope>
    <source>
        <strain evidence="7">NRRL B-16292</strain>
    </source>
</reference>
<keyword evidence="3" id="KW-0067">ATP-binding</keyword>
<feature type="transmembrane region" description="Helical" evidence="6">
    <location>
        <begin position="398"/>
        <end position="417"/>
    </location>
</feature>
<gene>
    <name evidence="7" type="ORF">Dfulv_02400</name>
</gene>
<keyword evidence="6" id="KW-0472">Membrane</keyword>
<evidence type="ECO:0000256" key="1">
    <source>
        <dbReference type="ARBA" id="ARBA00007381"/>
    </source>
</evidence>
<name>A0ABY5W1B7_9ACTN</name>
<keyword evidence="6" id="KW-0812">Transmembrane</keyword>
<dbReference type="EMBL" id="CP073720">
    <property type="protein sequence ID" value="UWP83180.1"/>
    <property type="molecule type" value="Genomic_DNA"/>
</dbReference>
<dbReference type="RefSeq" id="WP_259860960.1">
    <property type="nucleotide sequence ID" value="NZ_BAAAST010000024.1"/>
</dbReference>
<keyword evidence="2" id="KW-0547">Nucleotide-binding</keyword>
<evidence type="ECO:0000313" key="7">
    <source>
        <dbReference type="EMBL" id="UWP83180.1"/>
    </source>
</evidence>
<evidence type="ECO:0000256" key="5">
    <source>
        <dbReference type="ARBA" id="ARBA00023186"/>
    </source>
</evidence>
<sequence>MYVLAVDLGTSNTVAMLRSTDGWVRPVLFDGREQLPSGVYADAGGELIAGSDAERLARADPAAFEPNPKRRVDDGTVLLGEHGVDVTDALAAVLAVVVAQAGRTGHPDPAVLTVPSSWAAARRAVLAVAAERAGLGAVELVSEPIAAAAYYTSVLGCDLPPDAALLVVDVGAGTADVALVRAGMPVGAGAAVPAAAMTVVAQGGLDVGGLDVDAALVDLLATLVSRDAPQVWHRLSTPATGADRRDRMALWQEVRAAKESLSRLSVAPVHVPGHPSDLHLTREEVEAVATPLLSPVVALAADLVADAGLAPHELAGVFLVGGGSRMPLLGRLLHARLGMAPSVVERPETVVAEGALQFLTVAATMAGTDAGGGMTQHQPAVPAPVWSRGTRTPFRRRWLSPVTVLLTLLCFALPFATVSCIPDSYGRAEPGGTTEYNGLDLALGGAPEVPSDHLLPPDKWRQDQLEPQPLYLAGLLLLGVTLVAAVALARDQRRRKVVAGLGALAGLSLVAGQALVVDRLAVRVREQSAIPADKVARDFVGTGAGFWLTVGLLALLVAGNLVVLLPQSRKWRRRSSTTS</sequence>
<feature type="transmembrane region" description="Helical" evidence="6">
    <location>
        <begin position="470"/>
        <end position="490"/>
    </location>
</feature>
<dbReference type="InterPro" id="IPR013126">
    <property type="entry name" value="Hsp_70_fam"/>
</dbReference>
<dbReference type="PANTHER" id="PTHR42749">
    <property type="entry name" value="CELL SHAPE-DETERMINING PROTEIN MREB"/>
    <property type="match status" value="1"/>
</dbReference>
<dbReference type="SUPFAM" id="SSF53067">
    <property type="entry name" value="Actin-like ATPase domain"/>
    <property type="match status" value="2"/>
</dbReference>
<evidence type="ECO:0000256" key="2">
    <source>
        <dbReference type="ARBA" id="ARBA00022741"/>
    </source>
</evidence>
<dbReference type="PRINTS" id="PR00301">
    <property type="entry name" value="HEATSHOCK70"/>
</dbReference>
<evidence type="ECO:0000256" key="6">
    <source>
        <dbReference type="SAM" id="Phobius"/>
    </source>
</evidence>
<dbReference type="Proteomes" id="UP001059617">
    <property type="component" value="Chromosome"/>
</dbReference>
<keyword evidence="5" id="KW-0143">Chaperone</keyword>
<reference evidence="7" key="1">
    <citation type="submission" date="2021-04" db="EMBL/GenBank/DDBJ databases">
        <authorList>
            <person name="Hartkoorn R.C."/>
            <person name="Beaudoing E."/>
            <person name="Hot D."/>
        </authorList>
    </citation>
    <scope>NUCLEOTIDE SEQUENCE</scope>
    <source>
        <strain evidence="7">NRRL B-16292</strain>
    </source>
</reference>
<feature type="transmembrane region" description="Helical" evidence="6">
    <location>
        <begin position="544"/>
        <end position="565"/>
    </location>
</feature>